<sequence>MVHGQLRWNRDLIENIFNQHDASLILHIPLSNRQVVDRLFWVVNPKGDFTVKSCYRLLCGDFHRHAHPLWNRLWKLPIPYRVCNLILLFANYGLASSETARALSTVIATFFGSYIARNNLETSCILVMVCWWVWRKRNDVVWRNKWNCARFLSCPPVDKVKANVDAAVFPFKESNWSWVCSSRLPWQNDWWLFYCALGSISVKEAEALGVREALS</sequence>
<name>B9S3S2_RICCO</name>
<protein>
    <recommendedName>
        <fullName evidence="3">Reverse transcriptase zinc-binding domain-containing protein</fullName>
    </recommendedName>
</protein>
<evidence type="ECO:0000313" key="2">
    <source>
        <dbReference type="Proteomes" id="UP000008311"/>
    </source>
</evidence>
<organism evidence="1 2">
    <name type="scientific">Ricinus communis</name>
    <name type="common">Castor bean</name>
    <dbReference type="NCBI Taxonomy" id="3988"/>
    <lineage>
        <taxon>Eukaryota</taxon>
        <taxon>Viridiplantae</taxon>
        <taxon>Streptophyta</taxon>
        <taxon>Embryophyta</taxon>
        <taxon>Tracheophyta</taxon>
        <taxon>Spermatophyta</taxon>
        <taxon>Magnoliopsida</taxon>
        <taxon>eudicotyledons</taxon>
        <taxon>Gunneridae</taxon>
        <taxon>Pentapetalae</taxon>
        <taxon>rosids</taxon>
        <taxon>fabids</taxon>
        <taxon>Malpighiales</taxon>
        <taxon>Euphorbiaceae</taxon>
        <taxon>Acalyphoideae</taxon>
        <taxon>Acalypheae</taxon>
        <taxon>Ricinus</taxon>
    </lineage>
</organism>
<gene>
    <name evidence="1" type="ORF">RCOM_0828380</name>
</gene>
<keyword evidence="2" id="KW-1185">Reference proteome</keyword>
<accession>B9S3S2</accession>
<dbReference type="Proteomes" id="UP000008311">
    <property type="component" value="Unassembled WGS sequence"/>
</dbReference>
<reference evidence="2" key="1">
    <citation type="journal article" date="2010" name="Nat. Biotechnol.">
        <title>Draft genome sequence of the oilseed species Ricinus communis.</title>
        <authorList>
            <person name="Chan A.P."/>
            <person name="Crabtree J."/>
            <person name="Zhao Q."/>
            <person name="Lorenzi H."/>
            <person name="Orvis J."/>
            <person name="Puiu D."/>
            <person name="Melake-Berhan A."/>
            <person name="Jones K.M."/>
            <person name="Redman J."/>
            <person name="Chen G."/>
            <person name="Cahoon E.B."/>
            <person name="Gedil M."/>
            <person name="Stanke M."/>
            <person name="Haas B.J."/>
            <person name="Wortman J.R."/>
            <person name="Fraser-Liggett C.M."/>
            <person name="Ravel J."/>
            <person name="Rabinowicz P.D."/>
        </authorList>
    </citation>
    <scope>NUCLEOTIDE SEQUENCE [LARGE SCALE GENOMIC DNA]</scope>
    <source>
        <strain evidence="2">cv. Hale</strain>
    </source>
</reference>
<proteinExistence type="predicted"/>
<evidence type="ECO:0000313" key="1">
    <source>
        <dbReference type="EMBL" id="EEF41737.1"/>
    </source>
</evidence>
<dbReference type="EMBL" id="EQ973862">
    <property type="protein sequence ID" value="EEF41737.1"/>
    <property type="molecule type" value="Genomic_DNA"/>
</dbReference>
<evidence type="ECO:0008006" key="3">
    <source>
        <dbReference type="Google" id="ProtNLM"/>
    </source>
</evidence>
<dbReference type="InParanoid" id="B9S3S2"/>
<dbReference type="AlphaFoldDB" id="B9S3S2"/>